<comment type="catalytic activity">
    <reaction evidence="1 9 10">
        <text>[protein]-peptidylproline (omega=180) = [protein]-peptidylproline (omega=0)</text>
        <dbReference type="Rhea" id="RHEA:16237"/>
        <dbReference type="Rhea" id="RHEA-COMP:10747"/>
        <dbReference type="Rhea" id="RHEA-COMP:10748"/>
        <dbReference type="ChEBI" id="CHEBI:83833"/>
        <dbReference type="ChEBI" id="CHEBI:83834"/>
        <dbReference type="EC" id="5.2.1.8"/>
    </reaction>
</comment>
<dbReference type="EC" id="5.2.1.8" evidence="10"/>
<evidence type="ECO:0000256" key="10">
    <source>
        <dbReference type="RuleBase" id="RU003915"/>
    </source>
</evidence>
<dbReference type="GO" id="GO:0003755">
    <property type="term" value="F:peptidyl-prolyl cis-trans isomerase activity"/>
    <property type="evidence" value="ECO:0007669"/>
    <property type="project" value="UniProtKB-UniRule"/>
</dbReference>
<proteinExistence type="inferred from homology"/>
<dbReference type="Gene3D" id="3.10.50.40">
    <property type="match status" value="1"/>
</dbReference>
<sequence>MSEQRVYTLAYQLKNKAGEVVDNSANGEPLHFVSGAGQMIQGIEKAVEGREAGECLEVTIPPEMAYGEHQQDLVRRMPRSMFQGTEELHEGMKFQTNSGDNAQIVKIIGFEDDQVVIDANHPLAGFTLYFDLEILEAREATEEEVAQGMPMT</sequence>
<evidence type="ECO:0000256" key="7">
    <source>
        <dbReference type="ARBA" id="ARBA00023235"/>
    </source>
</evidence>
<dbReference type="Proteomes" id="UP000295830">
    <property type="component" value="Unassembled WGS sequence"/>
</dbReference>
<evidence type="ECO:0000259" key="11">
    <source>
        <dbReference type="PROSITE" id="PS50059"/>
    </source>
</evidence>
<comment type="function">
    <text evidence="8">Also involved in hydrogenase metallocenter assembly, probably by participating in the nickel insertion step. This function in hydrogenase biosynthesis requires chaperone activity and the presence of the metal-binding domain, but not PPIase activity.</text>
</comment>
<keyword evidence="7 9" id="KW-0413">Isomerase</keyword>
<accession>A0A4R7JMY8</accession>
<dbReference type="Gene3D" id="2.40.10.330">
    <property type="match status" value="1"/>
</dbReference>
<feature type="domain" description="PPIase FKBP-type" evidence="11">
    <location>
        <begin position="4"/>
        <end position="78"/>
    </location>
</feature>
<dbReference type="EMBL" id="SOAX01000006">
    <property type="protein sequence ID" value="TDT38473.1"/>
    <property type="molecule type" value="Genomic_DNA"/>
</dbReference>
<comment type="caution">
    <text evidence="12">The sequence shown here is derived from an EMBL/GenBank/DDBJ whole genome shotgun (WGS) entry which is preliminary data.</text>
</comment>
<dbReference type="GO" id="GO:0005737">
    <property type="term" value="C:cytoplasm"/>
    <property type="evidence" value="ECO:0007669"/>
    <property type="project" value="UniProtKB-SubCell"/>
</dbReference>
<keyword evidence="13" id="KW-1185">Reference proteome</keyword>
<evidence type="ECO:0000256" key="1">
    <source>
        <dbReference type="ARBA" id="ARBA00000971"/>
    </source>
</evidence>
<evidence type="ECO:0000313" key="12">
    <source>
        <dbReference type="EMBL" id="TDT38473.1"/>
    </source>
</evidence>
<evidence type="ECO:0000256" key="8">
    <source>
        <dbReference type="ARBA" id="ARBA00037071"/>
    </source>
</evidence>
<organism evidence="12 13">
    <name type="scientific">Halospina denitrificans</name>
    <dbReference type="NCBI Taxonomy" id="332522"/>
    <lineage>
        <taxon>Bacteria</taxon>
        <taxon>Pseudomonadati</taxon>
        <taxon>Pseudomonadota</taxon>
        <taxon>Gammaproteobacteria</taxon>
        <taxon>Halospina</taxon>
    </lineage>
</organism>
<keyword evidence="6" id="KW-0143">Chaperone</keyword>
<dbReference type="InterPro" id="IPR046357">
    <property type="entry name" value="PPIase_dom_sf"/>
</dbReference>
<gene>
    <name evidence="12" type="ORF">DES49_2450</name>
</gene>
<dbReference type="SUPFAM" id="SSF54534">
    <property type="entry name" value="FKBP-like"/>
    <property type="match status" value="1"/>
</dbReference>
<evidence type="ECO:0000256" key="6">
    <source>
        <dbReference type="ARBA" id="ARBA00023186"/>
    </source>
</evidence>
<evidence type="ECO:0000256" key="5">
    <source>
        <dbReference type="ARBA" id="ARBA00023110"/>
    </source>
</evidence>
<dbReference type="PROSITE" id="PS50059">
    <property type="entry name" value="FKBP_PPIASE"/>
    <property type="match status" value="1"/>
</dbReference>
<dbReference type="InterPro" id="IPR048261">
    <property type="entry name" value="SlpA/SlyD-like_ins_sf"/>
</dbReference>
<dbReference type="RefSeq" id="WP_424955237.1">
    <property type="nucleotide sequence ID" value="NZ_SOAX01000006.1"/>
</dbReference>
<comment type="subcellular location">
    <subcellularLocation>
        <location evidence="2">Cytoplasm</location>
    </subcellularLocation>
</comment>
<evidence type="ECO:0000256" key="4">
    <source>
        <dbReference type="ARBA" id="ARBA00022490"/>
    </source>
</evidence>
<dbReference type="Pfam" id="PF00254">
    <property type="entry name" value="FKBP_C"/>
    <property type="match status" value="1"/>
</dbReference>
<dbReference type="PANTHER" id="PTHR47861">
    <property type="entry name" value="FKBP-TYPE PEPTIDYL-PROLYL CIS-TRANS ISOMERASE SLYD"/>
    <property type="match status" value="1"/>
</dbReference>
<dbReference type="InterPro" id="IPR001179">
    <property type="entry name" value="PPIase_FKBP_dom"/>
</dbReference>
<dbReference type="GO" id="GO:0042026">
    <property type="term" value="P:protein refolding"/>
    <property type="evidence" value="ECO:0007669"/>
    <property type="project" value="UniProtKB-ARBA"/>
</dbReference>
<evidence type="ECO:0000256" key="9">
    <source>
        <dbReference type="PROSITE-ProRule" id="PRU00277"/>
    </source>
</evidence>
<evidence type="ECO:0000256" key="3">
    <source>
        <dbReference type="ARBA" id="ARBA00006577"/>
    </source>
</evidence>
<comment type="similarity">
    <text evidence="3 10">Belongs to the FKBP-type PPIase family.</text>
</comment>
<name>A0A4R7JMY8_9GAMM</name>
<dbReference type="PANTHER" id="PTHR47861:SF3">
    <property type="entry name" value="FKBP-TYPE PEPTIDYL-PROLYL CIS-TRANS ISOMERASE SLYD"/>
    <property type="match status" value="1"/>
</dbReference>
<keyword evidence="4" id="KW-0963">Cytoplasm</keyword>
<evidence type="ECO:0000256" key="2">
    <source>
        <dbReference type="ARBA" id="ARBA00004496"/>
    </source>
</evidence>
<keyword evidence="5 9" id="KW-0697">Rotamase</keyword>
<reference evidence="12 13" key="1">
    <citation type="submission" date="2019-03" db="EMBL/GenBank/DDBJ databases">
        <title>Genomic Encyclopedia of Type Strains, Phase IV (KMG-IV): sequencing the most valuable type-strain genomes for metagenomic binning, comparative biology and taxonomic classification.</title>
        <authorList>
            <person name="Goeker M."/>
        </authorList>
    </citation>
    <scope>NUCLEOTIDE SEQUENCE [LARGE SCALE GENOMIC DNA]</scope>
    <source>
        <strain evidence="12 13">DSM 15505</strain>
    </source>
</reference>
<evidence type="ECO:0000313" key="13">
    <source>
        <dbReference type="Proteomes" id="UP000295830"/>
    </source>
</evidence>
<dbReference type="AlphaFoldDB" id="A0A4R7JMY8"/>
<protein>
    <recommendedName>
        <fullName evidence="10">Peptidyl-prolyl cis-trans isomerase</fullName>
        <ecNumber evidence="10">5.2.1.8</ecNumber>
    </recommendedName>
</protein>